<evidence type="ECO:0000259" key="1">
    <source>
        <dbReference type="PROSITE" id="PS50994"/>
    </source>
</evidence>
<dbReference type="GO" id="GO:0015074">
    <property type="term" value="P:DNA integration"/>
    <property type="evidence" value="ECO:0007669"/>
    <property type="project" value="InterPro"/>
</dbReference>
<sequence length="428" mass="50842">MKQNKFSINEKIKYIKIAESQGFKSATIHFANEFREIYKNKSVNKKSQKEGFLQTYANNLIRNWQKKYYNYGMNGLINTRGKNKSPRKSKKQYTINDLSENDRGIYQEIMENVLRRYGIDPAIVMDELKKRKQEAEKDKDQIENSTRLCSVLKVNRTSIYRKIKVKKSPKEMVYSKELLDWILESFNFNRKVKGRDNLYNVYKNQGNNISTYVFQKHYEHLGIKSIAYKKQGKNAPKEAKFSRIWAEDHIKGQFESKNFGEKWFADIKFIRIGDDFYFLHSIIETKSNYLLNFSISKTRFSEETIKLVKETIKKHKITPKFFHSDHGVEYANHRFAQFLKENNIQQSMSPKGNALANRPIEYFYAILQREYLNVEGKIFENLEDAHQKISSFVKWYNKTRVQSCLSYLSPNSHFEQFGAQKNFHNFGE</sequence>
<dbReference type="Gene3D" id="3.30.420.10">
    <property type="entry name" value="Ribonuclease H-like superfamily/Ribonuclease H"/>
    <property type="match status" value="1"/>
</dbReference>
<gene>
    <name evidence="2" type="ORF">NCTC10125_00648</name>
</gene>
<dbReference type="Pfam" id="PF13333">
    <property type="entry name" value="rve_2"/>
    <property type="match status" value="1"/>
</dbReference>
<dbReference type="EMBL" id="LR214971">
    <property type="protein sequence ID" value="VEU62447.1"/>
    <property type="molecule type" value="Genomic_DNA"/>
</dbReference>
<dbReference type="GO" id="GO:0003676">
    <property type="term" value="F:nucleic acid binding"/>
    <property type="evidence" value="ECO:0007669"/>
    <property type="project" value="InterPro"/>
</dbReference>
<dbReference type="InterPro" id="IPR001584">
    <property type="entry name" value="Integrase_cat-core"/>
</dbReference>
<evidence type="ECO:0000313" key="3">
    <source>
        <dbReference type="Proteomes" id="UP000289629"/>
    </source>
</evidence>
<dbReference type="PANTHER" id="PTHR46889:SF5">
    <property type="entry name" value="INTEGRASE PROTEIN"/>
    <property type="match status" value="1"/>
</dbReference>
<dbReference type="RefSeq" id="WP_044635618.1">
    <property type="nucleotide sequence ID" value="NZ_CP007229.1"/>
</dbReference>
<dbReference type="InterPro" id="IPR036397">
    <property type="entry name" value="RNaseH_sf"/>
</dbReference>
<feature type="domain" description="Integrase catalytic" evidence="1">
    <location>
        <begin position="253"/>
        <end position="418"/>
    </location>
</feature>
<dbReference type="AlphaFoldDB" id="A0AAJ5NLM7"/>
<reference evidence="2 3" key="1">
    <citation type="submission" date="2019-01" db="EMBL/GenBank/DDBJ databases">
        <authorList>
            <consortium name="Pathogen Informatics"/>
        </authorList>
    </citation>
    <scope>NUCLEOTIDE SEQUENCE [LARGE SCALE GENOMIC DNA]</scope>
    <source>
        <strain evidence="2 3">NCTC10125</strain>
    </source>
</reference>
<dbReference type="SUPFAM" id="SSF53098">
    <property type="entry name" value="Ribonuclease H-like"/>
    <property type="match status" value="1"/>
</dbReference>
<dbReference type="PROSITE" id="PS50994">
    <property type="entry name" value="INTEGRASE"/>
    <property type="match status" value="1"/>
</dbReference>
<dbReference type="Proteomes" id="UP000289629">
    <property type="component" value="Chromosome"/>
</dbReference>
<dbReference type="InterPro" id="IPR048020">
    <property type="entry name" value="Transpos_IS3"/>
</dbReference>
<proteinExistence type="predicted"/>
<dbReference type="Pfam" id="PF00665">
    <property type="entry name" value="rve"/>
    <property type="match status" value="1"/>
</dbReference>
<name>A0AAJ5NLM7_9BACT</name>
<dbReference type="InterPro" id="IPR050900">
    <property type="entry name" value="Transposase_IS3/IS150/IS904"/>
</dbReference>
<evidence type="ECO:0000313" key="2">
    <source>
        <dbReference type="EMBL" id="VEU62447.1"/>
    </source>
</evidence>
<dbReference type="PANTHER" id="PTHR46889">
    <property type="entry name" value="TRANSPOSASE INSF FOR INSERTION SEQUENCE IS3B-RELATED"/>
    <property type="match status" value="1"/>
</dbReference>
<dbReference type="NCBIfam" id="NF033516">
    <property type="entry name" value="transpos_IS3"/>
    <property type="match status" value="1"/>
</dbReference>
<organism evidence="2 3">
    <name type="scientific">Mesomycoplasma dispar</name>
    <dbReference type="NCBI Taxonomy" id="86660"/>
    <lineage>
        <taxon>Bacteria</taxon>
        <taxon>Bacillati</taxon>
        <taxon>Mycoplasmatota</taxon>
        <taxon>Mycoplasmoidales</taxon>
        <taxon>Metamycoplasmataceae</taxon>
        <taxon>Mesomycoplasma</taxon>
    </lineage>
</organism>
<protein>
    <submittedName>
        <fullName evidence="2">Integrase core domain</fullName>
    </submittedName>
</protein>
<dbReference type="InterPro" id="IPR012337">
    <property type="entry name" value="RNaseH-like_sf"/>
</dbReference>
<accession>A0AAJ5NLM7</accession>